<proteinExistence type="predicted"/>
<reference evidence="1 2" key="1">
    <citation type="submission" date="2016-08" db="EMBL/GenBank/DDBJ databases">
        <authorList>
            <person name="Seilhamer J.J."/>
        </authorList>
    </citation>
    <scope>NUCLEOTIDE SEQUENCE [LARGE SCALE GENOMIC DNA]</scope>
    <source>
        <strain evidence="1 2">ANC 4874</strain>
    </source>
</reference>
<dbReference type="Proteomes" id="UP000243661">
    <property type="component" value="Unassembled WGS sequence"/>
</dbReference>
<dbReference type="EMBL" id="FMBK01000003">
    <property type="protein sequence ID" value="SCC71202.1"/>
    <property type="molecule type" value="Genomic_DNA"/>
</dbReference>
<organism evidence="1 2">
    <name type="scientific">Acinetobacter albensis</name>
    <dbReference type="NCBI Taxonomy" id="1673609"/>
    <lineage>
        <taxon>Bacteria</taxon>
        <taxon>Pseudomonadati</taxon>
        <taxon>Pseudomonadota</taxon>
        <taxon>Gammaproteobacteria</taxon>
        <taxon>Moraxellales</taxon>
        <taxon>Moraxellaceae</taxon>
        <taxon>Acinetobacter</taxon>
    </lineage>
</organism>
<evidence type="ECO:0000313" key="1">
    <source>
        <dbReference type="EMBL" id="SCC71202.1"/>
    </source>
</evidence>
<accession>A0A1C4GSQ2</accession>
<sequence>MNMLMQPTNTTESTNLPYFCMGELNLSIMQKVSEIITNPNYQPFKRKTKKNAQTVIQYYVSNSPHTDHAFYYLQSIHPISTPLLQHTAFNISQSVKAINQAYTNLGYVSDGPINPMLLHNEHYVEQIKSVVDAFVYELKNHSTSKSAIADRDNRIALIKEIRTANVPVMKKLFKTQQRFNLNHFIYTFNMEKCELHDKAFLERELAKQISNMIEQFHENHQSEILALFFCVQRNLSNNYVLNVYCATDLEYEKLSMKDCIQLRNGNYMIVAPTSNISLSTEEFNYPMDLQGADGINEKTWKAIFGEILFKYNYFYYETEYVSPKFIYRKCDSNH</sequence>
<protein>
    <submittedName>
        <fullName evidence="1">Uncharacterized protein</fullName>
    </submittedName>
</protein>
<gene>
    <name evidence="1" type="ORF">GA0116959_10351</name>
</gene>
<evidence type="ECO:0000313" key="2">
    <source>
        <dbReference type="Proteomes" id="UP000243661"/>
    </source>
</evidence>
<dbReference type="AlphaFoldDB" id="A0A1C4GSQ2"/>
<name>A0A1C4GSQ2_9GAMM</name>